<evidence type="ECO:0000313" key="3">
    <source>
        <dbReference type="EMBL" id="RAH97439.1"/>
    </source>
</evidence>
<reference evidence="3 4" key="1">
    <citation type="submission" date="2018-05" db="EMBL/GenBank/DDBJ databases">
        <title>Acuticoccus sediminis sp. nov., isolated from deep-sea sediment of Indian Ocean.</title>
        <authorList>
            <person name="Liu X."/>
            <person name="Lai Q."/>
            <person name="Du Y."/>
            <person name="Sun F."/>
            <person name="Zhang X."/>
            <person name="Wang S."/>
            <person name="Shao Z."/>
        </authorList>
    </citation>
    <scope>NUCLEOTIDE SEQUENCE [LARGE SCALE GENOMIC DNA]</scope>
    <source>
        <strain evidence="3 4">PTG4-2</strain>
    </source>
</reference>
<feature type="chain" id="PRO_5032826029" evidence="1">
    <location>
        <begin position="27"/>
        <end position="338"/>
    </location>
</feature>
<dbReference type="Gene3D" id="3.40.190.10">
    <property type="entry name" value="Periplasmic binding protein-like II"/>
    <property type="match status" value="2"/>
</dbReference>
<organism evidence="3 4">
    <name type="scientific">Acuticoccus sediminis</name>
    <dbReference type="NCBI Taxonomy" id="2184697"/>
    <lineage>
        <taxon>Bacteria</taxon>
        <taxon>Pseudomonadati</taxon>
        <taxon>Pseudomonadota</taxon>
        <taxon>Alphaproteobacteria</taxon>
        <taxon>Hyphomicrobiales</taxon>
        <taxon>Amorphaceae</taxon>
        <taxon>Acuticoccus</taxon>
    </lineage>
</organism>
<comment type="caution">
    <text evidence="3">The sequence shown here is derived from an EMBL/GenBank/DDBJ whole genome shotgun (WGS) entry which is preliminary data.</text>
</comment>
<evidence type="ECO:0000256" key="1">
    <source>
        <dbReference type="SAM" id="SignalP"/>
    </source>
</evidence>
<dbReference type="OrthoDB" id="6522570at2"/>
<accession>A0A8B2NR16</accession>
<dbReference type="SUPFAM" id="SSF53850">
    <property type="entry name" value="Periplasmic binding protein-like II"/>
    <property type="match status" value="1"/>
</dbReference>
<dbReference type="InterPro" id="IPR027939">
    <property type="entry name" value="NMT1/THI5"/>
</dbReference>
<keyword evidence="4" id="KW-1185">Reference proteome</keyword>
<dbReference type="GO" id="GO:0009228">
    <property type="term" value="P:thiamine biosynthetic process"/>
    <property type="evidence" value="ECO:0007669"/>
    <property type="project" value="InterPro"/>
</dbReference>
<dbReference type="PANTHER" id="PTHR31528">
    <property type="entry name" value="4-AMINO-5-HYDROXYMETHYL-2-METHYLPYRIMIDINE PHOSPHATE SYNTHASE THI11-RELATED"/>
    <property type="match status" value="1"/>
</dbReference>
<protein>
    <submittedName>
        <fullName evidence="3">ABC transporter substrate-binding protein</fullName>
    </submittedName>
</protein>
<evidence type="ECO:0000313" key="4">
    <source>
        <dbReference type="Proteomes" id="UP000249590"/>
    </source>
</evidence>
<dbReference type="Pfam" id="PF09084">
    <property type="entry name" value="NMT1"/>
    <property type="match status" value="1"/>
</dbReference>
<sequence>MLGRRTIFAFAAALPLVFSTTSSGVAQDLTKLTLALPSPGGLGYFGLYNAMGEGYFEAEGLEITPQSVNGSSQVIQALLSGQAELGHPGPGPVLNAVENGADIVYIYNYFARSQFNLVVPESSSYEAPSDLKGKIIGVGTADGAEVAFVRSILDDAGMTEGDDYTFLTVGEGGMAVAGFMQGSIDAYASDTAGVATLQLRGVPLRILTPTKFQSYFGNGYAVTTGFYEDNKDVLTRFGRALVKGMKFGMDPANRQATLENAKLGNPQQLEDMEFADALLDVYFRLTSPLDPEKGFGYQAPEAWQQWHDTLVAAGDLDAPLENLEAAYSNELIEAWNAD</sequence>
<dbReference type="InterPro" id="IPR015168">
    <property type="entry name" value="SsuA/THI5"/>
</dbReference>
<dbReference type="RefSeq" id="WP_111352016.1">
    <property type="nucleotide sequence ID" value="NZ_JAIWKD010000009.1"/>
</dbReference>
<gene>
    <name evidence="3" type="ORF">DLJ53_30060</name>
</gene>
<feature type="signal peptide" evidence="1">
    <location>
        <begin position="1"/>
        <end position="26"/>
    </location>
</feature>
<keyword evidence="1" id="KW-0732">Signal</keyword>
<proteinExistence type="predicted"/>
<dbReference type="PANTHER" id="PTHR31528:SF15">
    <property type="entry name" value="RIBOFLAVIN-BINDING PROTEIN RIBY"/>
    <property type="match status" value="1"/>
</dbReference>
<feature type="domain" description="SsuA/THI5-like" evidence="2">
    <location>
        <begin position="45"/>
        <end position="249"/>
    </location>
</feature>
<evidence type="ECO:0000259" key="2">
    <source>
        <dbReference type="Pfam" id="PF09084"/>
    </source>
</evidence>
<dbReference type="Proteomes" id="UP000249590">
    <property type="component" value="Unassembled WGS sequence"/>
</dbReference>
<dbReference type="EMBL" id="QHHQ01000009">
    <property type="protein sequence ID" value="RAH97439.1"/>
    <property type="molecule type" value="Genomic_DNA"/>
</dbReference>
<name>A0A8B2NR16_9HYPH</name>
<dbReference type="AlphaFoldDB" id="A0A8B2NR16"/>